<keyword evidence="2 5" id="KW-0808">Transferase</keyword>
<dbReference type="EC" id="2.3.1.-" evidence="5"/>
<evidence type="ECO:0000256" key="2">
    <source>
        <dbReference type="ARBA" id="ARBA00022679"/>
    </source>
</evidence>
<dbReference type="InterPro" id="IPR001451">
    <property type="entry name" value="Hexapep"/>
</dbReference>
<dbReference type="EMBL" id="CP139558">
    <property type="protein sequence ID" value="WPU95795.1"/>
    <property type="molecule type" value="Genomic_DNA"/>
</dbReference>
<dbReference type="RefSeq" id="WP_321564901.1">
    <property type="nucleotide sequence ID" value="NZ_CP139558.1"/>
</dbReference>
<name>A0ABZ0TWH2_9SPHI</name>
<dbReference type="PANTHER" id="PTHR23416:SF23">
    <property type="entry name" value="ACETYLTRANSFERASE C18B11.09C-RELATED"/>
    <property type="match status" value="1"/>
</dbReference>
<dbReference type="Pfam" id="PF00132">
    <property type="entry name" value="Hexapep"/>
    <property type="match status" value="1"/>
</dbReference>
<sequence>MAKTSFRIIMIKTLYSIYNQVSQWIYIRWSHYATVFYFHINNVIRGNFTSIGVPLLEIHQDGKCEFGGGVVMVNNAKFATLGKSNRCKFVVSSGAKLLIGNKVAMSNTTIVATLSVTLGDNILLGGGVTIVDTDFHSLNPAHWHTMADYDYMQKSPVVIKDNVFIGMNAVILKGVTIGSNVIIGAGSVISKDIPDNQVWAGNPARFIKNCIIRN</sequence>
<evidence type="ECO:0000256" key="4">
    <source>
        <dbReference type="ARBA" id="ARBA00023315"/>
    </source>
</evidence>
<dbReference type="CDD" id="cd04647">
    <property type="entry name" value="LbH_MAT_like"/>
    <property type="match status" value="1"/>
</dbReference>
<proteinExistence type="inferred from homology"/>
<keyword evidence="4 5" id="KW-0012">Acyltransferase</keyword>
<dbReference type="PANTHER" id="PTHR23416">
    <property type="entry name" value="SIALIC ACID SYNTHASE-RELATED"/>
    <property type="match status" value="1"/>
</dbReference>
<protein>
    <submittedName>
        <fullName evidence="5">Acyltransferase</fullName>
        <ecNumber evidence="5">2.3.1.-</ecNumber>
    </submittedName>
</protein>
<keyword evidence="3" id="KW-0677">Repeat</keyword>
<evidence type="ECO:0000256" key="1">
    <source>
        <dbReference type="ARBA" id="ARBA00007274"/>
    </source>
</evidence>
<dbReference type="Pfam" id="PF14602">
    <property type="entry name" value="Hexapep_2"/>
    <property type="match status" value="1"/>
</dbReference>
<evidence type="ECO:0000256" key="3">
    <source>
        <dbReference type="ARBA" id="ARBA00022737"/>
    </source>
</evidence>
<dbReference type="SUPFAM" id="SSF51161">
    <property type="entry name" value="Trimeric LpxA-like enzymes"/>
    <property type="match status" value="1"/>
</dbReference>
<evidence type="ECO:0000313" key="6">
    <source>
        <dbReference type="Proteomes" id="UP001324380"/>
    </source>
</evidence>
<dbReference type="InterPro" id="IPR011004">
    <property type="entry name" value="Trimer_LpxA-like_sf"/>
</dbReference>
<accession>A0ABZ0TWH2</accession>
<comment type="similarity">
    <text evidence="1">Belongs to the transferase hexapeptide repeat family.</text>
</comment>
<organism evidence="5 6">
    <name type="scientific">Mucilaginibacter sabulilitoris</name>
    <dbReference type="NCBI Taxonomy" id="1173583"/>
    <lineage>
        <taxon>Bacteria</taxon>
        <taxon>Pseudomonadati</taxon>
        <taxon>Bacteroidota</taxon>
        <taxon>Sphingobacteriia</taxon>
        <taxon>Sphingobacteriales</taxon>
        <taxon>Sphingobacteriaceae</taxon>
        <taxon>Mucilaginibacter</taxon>
    </lineage>
</organism>
<dbReference type="InterPro" id="IPR051159">
    <property type="entry name" value="Hexapeptide_acetyltransf"/>
</dbReference>
<dbReference type="Gene3D" id="2.160.10.10">
    <property type="entry name" value="Hexapeptide repeat proteins"/>
    <property type="match status" value="1"/>
</dbReference>
<gene>
    <name evidence="5" type="ORF">SNE25_09725</name>
</gene>
<reference evidence="5 6" key="1">
    <citation type="submission" date="2023-11" db="EMBL/GenBank/DDBJ databases">
        <title>Analysis of the Genomes of Mucilaginibacter gossypii cycad 4 and M. sabulilitoris SNA2: microbes with the potential for plant growth promotion.</title>
        <authorList>
            <person name="Hirsch A.M."/>
            <person name="Humm E."/>
            <person name="Rubbi M."/>
            <person name="Del Vecchio G."/>
            <person name="Ha S.M."/>
            <person name="Pellegrini M."/>
            <person name="Gunsalus R.P."/>
        </authorList>
    </citation>
    <scope>NUCLEOTIDE SEQUENCE [LARGE SCALE GENOMIC DNA]</scope>
    <source>
        <strain evidence="5 6">SNA2</strain>
    </source>
</reference>
<evidence type="ECO:0000313" key="5">
    <source>
        <dbReference type="EMBL" id="WPU95795.1"/>
    </source>
</evidence>
<dbReference type="GO" id="GO:0016746">
    <property type="term" value="F:acyltransferase activity"/>
    <property type="evidence" value="ECO:0007669"/>
    <property type="project" value="UniProtKB-KW"/>
</dbReference>
<keyword evidence="6" id="KW-1185">Reference proteome</keyword>
<dbReference type="Proteomes" id="UP001324380">
    <property type="component" value="Chromosome"/>
</dbReference>
<dbReference type="InterPro" id="IPR018357">
    <property type="entry name" value="Hexapep_transf_CS"/>
</dbReference>
<dbReference type="PROSITE" id="PS00101">
    <property type="entry name" value="HEXAPEP_TRANSFERASES"/>
    <property type="match status" value="1"/>
</dbReference>